<sequence>MNHKRPSNDADEGRVKRSKGQGKGKEREIQNASESEGGHTSKSVPEQGLKQSSRGPGQTQSSSLPPARTEQRAQSKKVLDKRYRASRGSNVARPAPLWTTRDQQQLSKTSEEEMTMFRRFMHYHRDTPYNALDRVIVHIATESANDFEVPNTMMSQRYCRSLSELICIPYLWQQKPLLTLALECARKYRLGEDYNTDKRDNRRFDRLYNILRVRFDIDDDEGRGVVFDAFDSVFGNDMPLHWQFVLKIPEAFKAANREGSVGPNGHISETGVTLLDLKVLQISWDIYARATQENSITLKLYKEYLAVARDVYLRLPKQEILDAKKDYIIAWRRARQVNEDGEVGSSQDHEPDSSAEHRFDTPNLSRGPSPEDSAEEEEEFYGIADKSKLPLPGAERSNSGSTQKTQVATAAASSAGSPKKATIPRESLSARSQQRSPVQIIYLSSDSSEPAVEHRNTPTSRPQRSKKTQENIRTTSVDQTLPTDSVLSGRNNITLPAPDRWPSVVISLNTPPSLKRTPFYFNNRSFATPDEASLYLSKDKKADMGNTPFDQNWHVKEYFHLHDANDRWLEGMPIEGFSHSAAYKLETSTYARAEVNEAAGVEVETQIWSADDNI</sequence>
<feature type="compositionally biased region" description="Basic and acidic residues" evidence="1">
    <location>
        <begin position="1"/>
        <end position="15"/>
    </location>
</feature>
<reference evidence="2 3" key="1">
    <citation type="journal article" date="2024" name="Commun. Biol.">
        <title>Comparative genomic analysis of thermophilic fungi reveals convergent evolutionary adaptations and gene losses.</title>
        <authorList>
            <person name="Steindorff A.S."/>
            <person name="Aguilar-Pontes M.V."/>
            <person name="Robinson A.J."/>
            <person name="Andreopoulos B."/>
            <person name="LaButti K."/>
            <person name="Kuo A."/>
            <person name="Mondo S."/>
            <person name="Riley R."/>
            <person name="Otillar R."/>
            <person name="Haridas S."/>
            <person name="Lipzen A."/>
            <person name="Grimwood J."/>
            <person name="Schmutz J."/>
            <person name="Clum A."/>
            <person name="Reid I.D."/>
            <person name="Moisan M.C."/>
            <person name="Butler G."/>
            <person name="Nguyen T.T.M."/>
            <person name="Dewar K."/>
            <person name="Conant G."/>
            <person name="Drula E."/>
            <person name="Henrissat B."/>
            <person name="Hansel C."/>
            <person name="Singer S."/>
            <person name="Hutchinson M.I."/>
            <person name="de Vries R.P."/>
            <person name="Natvig D.O."/>
            <person name="Powell A.J."/>
            <person name="Tsang A."/>
            <person name="Grigoriev I.V."/>
        </authorList>
    </citation>
    <scope>NUCLEOTIDE SEQUENCE [LARGE SCALE GENOMIC DNA]</scope>
    <source>
        <strain evidence="2 3">CBS 494.80</strain>
    </source>
</reference>
<feature type="region of interest" description="Disordered" evidence="1">
    <location>
        <begin position="338"/>
        <end position="477"/>
    </location>
</feature>
<feature type="compositionally biased region" description="Low complexity" evidence="1">
    <location>
        <begin position="401"/>
        <end position="421"/>
    </location>
</feature>
<comment type="caution">
    <text evidence="2">The sequence shown here is derived from an EMBL/GenBank/DDBJ whole genome shotgun (WGS) entry which is preliminary data.</text>
</comment>
<feature type="region of interest" description="Disordered" evidence="1">
    <location>
        <begin position="1"/>
        <end position="110"/>
    </location>
</feature>
<proteinExistence type="predicted"/>
<feature type="compositionally biased region" description="Basic and acidic residues" evidence="1">
    <location>
        <begin position="69"/>
        <end position="83"/>
    </location>
</feature>
<name>A0ABR4BSZ3_9HELO</name>
<organism evidence="2 3">
    <name type="scientific">Oculimacula yallundae</name>
    <dbReference type="NCBI Taxonomy" id="86028"/>
    <lineage>
        <taxon>Eukaryota</taxon>
        <taxon>Fungi</taxon>
        <taxon>Dikarya</taxon>
        <taxon>Ascomycota</taxon>
        <taxon>Pezizomycotina</taxon>
        <taxon>Leotiomycetes</taxon>
        <taxon>Helotiales</taxon>
        <taxon>Ploettnerulaceae</taxon>
        <taxon>Oculimacula</taxon>
    </lineage>
</organism>
<gene>
    <name evidence="2" type="ORF">VTL71DRAFT_9402</name>
</gene>
<feature type="compositionally biased region" description="Polar residues" evidence="1">
    <location>
        <begin position="429"/>
        <end position="448"/>
    </location>
</feature>
<evidence type="ECO:0000256" key="1">
    <source>
        <dbReference type="SAM" id="MobiDB-lite"/>
    </source>
</evidence>
<feature type="compositionally biased region" description="Polar residues" evidence="1">
    <location>
        <begin position="30"/>
        <end position="64"/>
    </location>
</feature>
<evidence type="ECO:0000313" key="3">
    <source>
        <dbReference type="Proteomes" id="UP001595075"/>
    </source>
</evidence>
<accession>A0ABR4BSZ3</accession>
<feature type="compositionally biased region" description="Basic and acidic residues" evidence="1">
    <location>
        <begin position="347"/>
        <end position="360"/>
    </location>
</feature>
<dbReference type="EMBL" id="JAZHXI010000021">
    <property type="protein sequence ID" value="KAL2060760.1"/>
    <property type="molecule type" value="Genomic_DNA"/>
</dbReference>
<dbReference type="Proteomes" id="UP001595075">
    <property type="component" value="Unassembled WGS sequence"/>
</dbReference>
<evidence type="ECO:0000313" key="2">
    <source>
        <dbReference type="EMBL" id="KAL2060760.1"/>
    </source>
</evidence>
<protein>
    <submittedName>
        <fullName evidence="2">Uncharacterized protein</fullName>
    </submittedName>
</protein>
<keyword evidence="3" id="KW-1185">Reference proteome</keyword>